<dbReference type="EMBL" id="CADEAL010004424">
    <property type="protein sequence ID" value="CAB1459278.1"/>
    <property type="molecule type" value="Genomic_DNA"/>
</dbReference>
<sequence>MSAPLLSICPSVIPSSAVELVGVLRLEDTHHSRSDPLLAKGSRSQLQAAPHYSRELHGCLIRPKSKHTTFFKMPPAQCQVSVLVLLLPK</sequence>
<comment type="caution">
    <text evidence="1">The sequence shown here is derived from an EMBL/GenBank/DDBJ whole genome shotgun (WGS) entry which is preliminary data.</text>
</comment>
<evidence type="ECO:0000313" key="2">
    <source>
        <dbReference type="Proteomes" id="UP001153269"/>
    </source>
</evidence>
<evidence type="ECO:0000313" key="1">
    <source>
        <dbReference type="EMBL" id="CAB1459278.1"/>
    </source>
</evidence>
<proteinExistence type="predicted"/>
<dbReference type="Proteomes" id="UP001153269">
    <property type="component" value="Unassembled WGS sequence"/>
</dbReference>
<protein>
    <submittedName>
        <fullName evidence="1">Uncharacterized protein</fullName>
    </submittedName>
</protein>
<dbReference type="AlphaFoldDB" id="A0A9N7W1R1"/>
<accession>A0A9N7W1R1</accession>
<name>A0A9N7W1R1_PLEPL</name>
<organism evidence="1 2">
    <name type="scientific">Pleuronectes platessa</name>
    <name type="common">European plaice</name>
    <dbReference type="NCBI Taxonomy" id="8262"/>
    <lineage>
        <taxon>Eukaryota</taxon>
        <taxon>Metazoa</taxon>
        <taxon>Chordata</taxon>
        <taxon>Craniata</taxon>
        <taxon>Vertebrata</taxon>
        <taxon>Euteleostomi</taxon>
        <taxon>Actinopterygii</taxon>
        <taxon>Neopterygii</taxon>
        <taxon>Teleostei</taxon>
        <taxon>Neoteleostei</taxon>
        <taxon>Acanthomorphata</taxon>
        <taxon>Carangaria</taxon>
        <taxon>Pleuronectiformes</taxon>
        <taxon>Pleuronectoidei</taxon>
        <taxon>Pleuronectidae</taxon>
        <taxon>Pleuronectes</taxon>
    </lineage>
</organism>
<gene>
    <name evidence="1" type="ORF">PLEPLA_LOCUS47115</name>
</gene>
<keyword evidence="2" id="KW-1185">Reference proteome</keyword>
<reference evidence="1" key="1">
    <citation type="submission" date="2020-03" db="EMBL/GenBank/DDBJ databases">
        <authorList>
            <person name="Weist P."/>
        </authorList>
    </citation>
    <scope>NUCLEOTIDE SEQUENCE</scope>
</reference>